<dbReference type="EMBL" id="JANCMU010000001">
    <property type="protein sequence ID" value="MDG4944945.1"/>
    <property type="molecule type" value="Genomic_DNA"/>
</dbReference>
<dbReference type="Pfam" id="PF22252">
    <property type="entry name" value="PNGase_F-II_N"/>
    <property type="match status" value="1"/>
</dbReference>
<accession>A0A9X4MYE8</accession>
<sequence>MKIKVVIIIIFLSVFGYSQTTKAIYDVRINRLNSDLSIQGDYELILSNNLSIFQPIERKPELRLIHYDKAKILWEKENLINVNIKAGVSSVLLNDLQYKNYKEDTILSRELLLSNIAIVGEKLNKFKWELAQGNDTIILGFNCQKAYTNYRGRTYNAYFTTELNTLGGPWKFDGLPGFILSVSSTDQYFSLNAIKIETKKESTKIQNPFTSERVFSFDEYVSEMKARYEKQFKAFHSLNKESDEGGTFRLEFSDFIEDLGIGVLEFNY</sequence>
<gene>
    <name evidence="1" type="ORF">NMK71_00820</name>
</gene>
<dbReference type="AlphaFoldDB" id="A0A9X4MYE8"/>
<reference evidence="1" key="1">
    <citation type="submission" date="2022-07" db="EMBL/GenBank/DDBJ databases">
        <title>Description and genome-wide analysis of Profundicola chukchiensis gen. nov., sp. nov., marine bacteria isolated from bottom sediments of the Chukchi Sea.</title>
        <authorList>
            <person name="Romanenko L."/>
            <person name="Otstavnykh N."/>
            <person name="Kurilenko V."/>
            <person name="Eremeev V."/>
            <person name="Velansky P."/>
            <person name="Mikhailov V."/>
            <person name="Isaeva M."/>
        </authorList>
    </citation>
    <scope>NUCLEOTIDE SEQUENCE</scope>
    <source>
        <strain evidence="1">KMM 9713</strain>
    </source>
</reference>
<dbReference type="NCBIfam" id="TIGR01200">
    <property type="entry name" value="GLPGLI"/>
    <property type="match status" value="1"/>
</dbReference>
<dbReference type="InterPro" id="IPR005901">
    <property type="entry name" value="GLPGLI"/>
</dbReference>
<evidence type="ECO:0000313" key="2">
    <source>
        <dbReference type="Proteomes" id="UP001152599"/>
    </source>
</evidence>
<protein>
    <submittedName>
        <fullName evidence="1">GLPGLI family protein</fullName>
    </submittedName>
</protein>
<organism evidence="1 2">
    <name type="scientific">Profundicola chukchiensis</name>
    <dbReference type="NCBI Taxonomy" id="2961959"/>
    <lineage>
        <taxon>Bacteria</taxon>
        <taxon>Pseudomonadati</taxon>
        <taxon>Bacteroidota</taxon>
        <taxon>Flavobacteriia</taxon>
        <taxon>Flavobacteriales</taxon>
        <taxon>Weeksellaceae</taxon>
        <taxon>Profundicola</taxon>
    </lineage>
</organism>
<keyword evidence="2" id="KW-1185">Reference proteome</keyword>
<proteinExistence type="predicted"/>
<dbReference type="Proteomes" id="UP001152599">
    <property type="component" value="Unassembled WGS sequence"/>
</dbReference>
<dbReference type="RefSeq" id="WP_304419689.1">
    <property type="nucleotide sequence ID" value="NZ_JANCMU010000001.1"/>
</dbReference>
<comment type="caution">
    <text evidence="1">The sequence shown here is derived from an EMBL/GenBank/DDBJ whole genome shotgun (WGS) entry which is preliminary data.</text>
</comment>
<evidence type="ECO:0000313" key="1">
    <source>
        <dbReference type="EMBL" id="MDG4944945.1"/>
    </source>
</evidence>
<name>A0A9X4MYE8_9FLAO</name>